<evidence type="ECO:0000256" key="2">
    <source>
        <dbReference type="ARBA" id="ARBA00001971"/>
    </source>
</evidence>
<dbReference type="PRINTS" id="PR01165">
    <property type="entry name" value="CYCOXIDASEI"/>
</dbReference>
<dbReference type="InterPro" id="IPR036927">
    <property type="entry name" value="Cyt_c_oxase-like_su1_sf"/>
</dbReference>
<keyword evidence="9 10" id="KW-0472">Membrane</keyword>
<dbReference type="Gene3D" id="1.20.210.10">
    <property type="entry name" value="Cytochrome c oxidase-like, subunit I domain"/>
    <property type="match status" value="1"/>
</dbReference>
<keyword evidence="9" id="KW-0999">Mitochondrion inner membrane</keyword>
<protein>
    <recommendedName>
        <fullName evidence="6 9">Cytochrome c oxidase subunit 1</fullName>
        <ecNumber evidence="5 9">7.1.1.9</ecNumber>
    </recommendedName>
</protein>
<geneLocation type="mitochondrion" evidence="12"/>
<evidence type="ECO:0000256" key="6">
    <source>
        <dbReference type="ARBA" id="ARBA00015947"/>
    </source>
</evidence>
<organism evidence="12">
    <name type="scientific">Oryctolagus cuniculus</name>
    <name type="common">Rabbit</name>
    <dbReference type="NCBI Taxonomy" id="9986"/>
    <lineage>
        <taxon>Eukaryota</taxon>
        <taxon>Metazoa</taxon>
        <taxon>Chordata</taxon>
        <taxon>Craniata</taxon>
        <taxon>Vertebrata</taxon>
        <taxon>Euteleostomi</taxon>
        <taxon>Mammalia</taxon>
        <taxon>Eutheria</taxon>
        <taxon>Euarchontoglires</taxon>
        <taxon>Glires</taxon>
        <taxon>Lagomorpha</taxon>
        <taxon>Leporidae</taxon>
        <taxon>Oryctolagus</taxon>
    </lineage>
</organism>
<comment type="cofactor">
    <cofactor evidence="1">
        <name>Cu cation</name>
        <dbReference type="ChEBI" id="CHEBI:23378"/>
    </cofactor>
</comment>
<dbReference type="PANTHER" id="PTHR10422:SF18">
    <property type="entry name" value="CYTOCHROME C OXIDASE SUBUNIT 1"/>
    <property type="match status" value="1"/>
</dbReference>
<evidence type="ECO:0000256" key="8">
    <source>
        <dbReference type="ARBA" id="ARBA00023053"/>
    </source>
</evidence>
<comment type="subcellular location">
    <subcellularLocation>
        <location evidence="9">Mitochondrion inner membrane</location>
        <topology evidence="9">Multi-pass membrane protein</topology>
    </subcellularLocation>
</comment>
<evidence type="ECO:0000256" key="4">
    <source>
        <dbReference type="ARBA" id="ARBA00009578"/>
    </source>
</evidence>
<proteinExistence type="inferred from homology"/>
<sequence>MGTLYLLFGAWAGMVGTALSLLIRAELGQPGTLLGDDQIYNVIVTAHAFVMIFFMVMPIMIGGFGNWLVPLMIGAPDMAFPRMNNMS</sequence>
<keyword evidence="9" id="KW-0679">Respiratory chain</keyword>
<dbReference type="GO" id="GO:0004129">
    <property type="term" value="F:cytochrome-c oxidase activity"/>
    <property type="evidence" value="ECO:0007669"/>
    <property type="project" value="UniProtKB-EC"/>
</dbReference>
<evidence type="ECO:0000256" key="1">
    <source>
        <dbReference type="ARBA" id="ARBA00001935"/>
    </source>
</evidence>
<comment type="catalytic activity">
    <reaction evidence="9">
        <text>4 Fe(II)-[cytochrome c] + O2 + 8 H(+)(in) = 4 Fe(III)-[cytochrome c] + 2 H2O + 4 H(+)(out)</text>
        <dbReference type="Rhea" id="RHEA:11436"/>
        <dbReference type="Rhea" id="RHEA-COMP:10350"/>
        <dbReference type="Rhea" id="RHEA-COMP:14399"/>
        <dbReference type="ChEBI" id="CHEBI:15377"/>
        <dbReference type="ChEBI" id="CHEBI:15378"/>
        <dbReference type="ChEBI" id="CHEBI:15379"/>
        <dbReference type="ChEBI" id="CHEBI:29033"/>
        <dbReference type="ChEBI" id="CHEBI:29034"/>
        <dbReference type="EC" id="7.1.1.9"/>
    </reaction>
</comment>
<dbReference type="UniPathway" id="UPA00705"/>
<comment type="similarity">
    <text evidence="4 9">Belongs to the heme-copper respiratory oxidase family.</text>
</comment>
<feature type="transmembrane region" description="Helical" evidence="10">
    <location>
        <begin position="6"/>
        <end position="27"/>
    </location>
</feature>
<dbReference type="GO" id="GO:0020037">
    <property type="term" value="F:heme binding"/>
    <property type="evidence" value="ECO:0007669"/>
    <property type="project" value="InterPro"/>
</dbReference>
<evidence type="ECO:0000256" key="10">
    <source>
        <dbReference type="SAM" id="Phobius"/>
    </source>
</evidence>
<gene>
    <name evidence="12" type="primary">COX1</name>
</gene>
<keyword evidence="9" id="KW-0249">Electron transport</keyword>
<dbReference type="GO" id="GO:0006123">
    <property type="term" value="P:mitochondrial electron transport, cytochrome c to oxygen"/>
    <property type="evidence" value="ECO:0007669"/>
    <property type="project" value="TreeGrafter"/>
</dbReference>
<keyword evidence="9" id="KW-0479">Metal-binding</keyword>
<dbReference type="PROSITE" id="PS50855">
    <property type="entry name" value="COX1"/>
    <property type="match status" value="1"/>
</dbReference>
<keyword evidence="10" id="KW-1133">Transmembrane helix</keyword>
<keyword evidence="9" id="KW-0408">Iron</keyword>
<evidence type="ECO:0000313" key="12">
    <source>
        <dbReference type="EMBL" id="QNV11514.1"/>
    </source>
</evidence>
<keyword evidence="7 9" id="KW-0186">Copper</keyword>
<keyword evidence="9" id="KW-0813">Transport</keyword>
<dbReference type="GO" id="GO:0046872">
    <property type="term" value="F:metal ion binding"/>
    <property type="evidence" value="ECO:0007669"/>
    <property type="project" value="UniProtKB-KW"/>
</dbReference>
<reference evidence="12" key="1">
    <citation type="submission" date="2020-08" db="EMBL/GenBank/DDBJ databases">
        <title>DNAmark Project.</title>
        <authorList>
            <person name="Leerhoei F."/>
        </authorList>
    </citation>
    <scope>NUCLEOTIDE SEQUENCE</scope>
    <source>
        <strain evidence="12">DM1106</strain>
    </source>
</reference>
<dbReference type="PANTHER" id="PTHR10422">
    <property type="entry name" value="CYTOCHROME C OXIDASE SUBUNIT 1"/>
    <property type="match status" value="1"/>
</dbReference>
<name>A0A7L7S734_RABIT</name>
<evidence type="ECO:0000256" key="5">
    <source>
        <dbReference type="ARBA" id="ARBA00012949"/>
    </source>
</evidence>
<feature type="domain" description="Cytochrome oxidase subunit I profile" evidence="11">
    <location>
        <begin position="1"/>
        <end position="87"/>
    </location>
</feature>
<dbReference type="GO" id="GO:0005743">
    <property type="term" value="C:mitochondrial inner membrane"/>
    <property type="evidence" value="ECO:0007669"/>
    <property type="project" value="UniProtKB-SubCell"/>
</dbReference>
<keyword evidence="8" id="KW-0915">Sodium</keyword>
<dbReference type="SUPFAM" id="SSF81442">
    <property type="entry name" value="Cytochrome c oxidase subunit I-like"/>
    <property type="match status" value="1"/>
</dbReference>
<evidence type="ECO:0000256" key="9">
    <source>
        <dbReference type="RuleBase" id="RU000369"/>
    </source>
</evidence>
<comment type="pathway">
    <text evidence="3 9">Energy metabolism; oxidative phosphorylation.</text>
</comment>
<dbReference type="InterPro" id="IPR000883">
    <property type="entry name" value="Cyt_C_Oxase_1"/>
</dbReference>
<accession>A0A7L7S734</accession>
<keyword evidence="9" id="KW-0349">Heme</keyword>
<dbReference type="Pfam" id="PF00115">
    <property type="entry name" value="COX1"/>
    <property type="match status" value="1"/>
</dbReference>
<dbReference type="GO" id="GO:0015990">
    <property type="term" value="P:electron transport coupled proton transport"/>
    <property type="evidence" value="ECO:0007669"/>
    <property type="project" value="TreeGrafter"/>
</dbReference>
<feature type="transmembrane region" description="Helical" evidence="10">
    <location>
        <begin position="39"/>
        <end position="61"/>
    </location>
</feature>
<evidence type="ECO:0000259" key="11">
    <source>
        <dbReference type="PROSITE" id="PS50855"/>
    </source>
</evidence>
<dbReference type="InterPro" id="IPR023616">
    <property type="entry name" value="Cyt_c_oxase-like_su1_dom"/>
</dbReference>
<dbReference type="AlphaFoldDB" id="A0A7L7S734"/>
<keyword evidence="9 10" id="KW-0812">Transmembrane</keyword>
<evidence type="ECO:0000256" key="7">
    <source>
        <dbReference type="ARBA" id="ARBA00023008"/>
    </source>
</evidence>
<comment type="function">
    <text evidence="9">Component of the cytochrome c oxidase, the last enzyme in the mitochondrial electron transport chain which drives oxidative phosphorylation. The respiratory chain contains 3 multisubunit complexes succinate dehydrogenase (complex II, CII), ubiquinol-cytochrome c oxidoreductase (cytochrome b-c1 complex, complex III, CIII) and cytochrome c oxidase (complex IV, CIV), that cooperate to transfer electrons derived from NADH and succinate to molecular oxygen, creating an electrochemical gradient over the inner membrane that drives transmembrane transport and the ATP synthase. Cytochrome c oxidase is the component of the respiratory chain that catalyzes the reduction of oxygen to water. Electrons originating from reduced cytochrome c in the intermembrane space (IMS) are transferred via the dinuclear copper A center (CU(A)) of subunit 2 and heme A of subunit 1 to the active site in subunit 1, a binuclear center (BNC) formed by heme A3 and copper B (CU(B)). The BNC reduces molecular oxygen to 2 water molecules using 4 electrons from cytochrome c in the IMS and 4 protons from the mitochondrial matrix.</text>
</comment>
<comment type="cofactor">
    <cofactor evidence="2">
        <name>heme</name>
        <dbReference type="ChEBI" id="CHEBI:30413"/>
    </cofactor>
</comment>
<dbReference type="EC" id="7.1.1.9" evidence="5 9"/>
<keyword evidence="9 12" id="KW-0496">Mitochondrion</keyword>
<evidence type="ECO:0000256" key="3">
    <source>
        <dbReference type="ARBA" id="ARBA00004673"/>
    </source>
</evidence>
<dbReference type="EMBL" id="MT862370">
    <property type="protein sequence ID" value="QNV11514.1"/>
    <property type="molecule type" value="Genomic_DNA"/>
</dbReference>